<name>A0A7L9U7M8_9BURK</name>
<dbReference type="EMBL" id="CP062941">
    <property type="protein sequence ID" value="QOL50175.1"/>
    <property type="molecule type" value="Genomic_DNA"/>
</dbReference>
<accession>A0A7L9U7M8</accession>
<evidence type="ECO:0000313" key="2">
    <source>
        <dbReference type="Proteomes" id="UP000593875"/>
    </source>
</evidence>
<organism evidence="1 2">
    <name type="scientific">Massilia litorea</name>
    <dbReference type="NCBI Taxonomy" id="2769491"/>
    <lineage>
        <taxon>Bacteria</taxon>
        <taxon>Pseudomonadati</taxon>
        <taxon>Pseudomonadota</taxon>
        <taxon>Betaproteobacteria</taxon>
        <taxon>Burkholderiales</taxon>
        <taxon>Oxalobacteraceae</taxon>
        <taxon>Telluria group</taxon>
        <taxon>Massilia</taxon>
    </lineage>
</organism>
<protein>
    <submittedName>
        <fullName evidence="1">SPOR domain-containing protein</fullName>
    </submittedName>
</protein>
<reference evidence="1 2" key="1">
    <citation type="submission" date="2020-10" db="EMBL/GenBank/DDBJ databases">
        <title>Genome sequencing of Massilia sp. LPB0304.</title>
        <authorList>
            <person name="Kim J."/>
        </authorList>
    </citation>
    <scope>NUCLEOTIDE SEQUENCE [LARGE SCALE GENOMIC DNA]</scope>
    <source>
        <strain evidence="1 2">LPB0304</strain>
    </source>
</reference>
<evidence type="ECO:0000313" key="1">
    <source>
        <dbReference type="EMBL" id="QOL50175.1"/>
    </source>
</evidence>
<gene>
    <name evidence="1" type="ORF">LPB04_02275</name>
</gene>
<keyword evidence="2" id="KW-1185">Reference proteome</keyword>
<dbReference type="KEGG" id="mlir:LPB04_02275"/>
<dbReference type="Proteomes" id="UP000593875">
    <property type="component" value="Chromosome"/>
</dbReference>
<dbReference type="AlphaFoldDB" id="A0A7L9U7M8"/>
<proteinExistence type="predicted"/>
<dbReference type="RefSeq" id="WP_193687193.1">
    <property type="nucleotide sequence ID" value="NZ_CP062941.1"/>
</dbReference>
<sequence>MLRFVFWALLCANALLFAWGHGFLGGAEPEQREPARLRNQLAADKLVLLTSAQAQAIAQAAAPAETAAESSAAAEVPAKAAAPAAAPAAPAVACVETDAFPAFEARRFETRLARLDLGERQTRLTVPFQEVTSHLVYLPPQGGKEGADRRTTELRERGVTNSFVMQGDSPLRWAISLGVFKSEAAARSEAARLTKLGIANVRILPRGPQSQRFAYRFRDIDAEIRNRIVEAGRGLPTAVLHVCR</sequence>